<name>A0A968GAU9_9SPIO</name>
<evidence type="ECO:0000313" key="2">
    <source>
        <dbReference type="EMBL" id="NIZ46490.1"/>
    </source>
</evidence>
<reference evidence="2" key="1">
    <citation type="submission" date="2020-03" db="EMBL/GenBank/DDBJ databases">
        <title>Spirochaetal bacteria isolated from arthropods constitute a novel genus Entomospira genus novum within the order Spirochaetales.</title>
        <authorList>
            <person name="Grana-Miraglia L."/>
            <person name="Sikutova S."/>
            <person name="Fingerle V."/>
            <person name="Sing A."/>
            <person name="Castillo-Ramirez S."/>
            <person name="Margos G."/>
            <person name="Rudolf I."/>
        </authorList>
    </citation>
    <scope>NUCLEOTIDE SEQUENCE</scope>
    <source>
        <strain evidence="2">BR208</strain>
    </source>
</reference>
<gene>
    <name evidence="2" type="ORF">HCT46_00910</name>
</gene>
<dbReference type="GO" id="GO:0005886">
    <property type="term" value="C:plasma membrane"/>
    <property type="evidence" value="ECO:0007669"/>
    <property type="project" value="TreeGrafter"/>
</dbReference>
<proteinExistence type="predicted"/>
<dbReference type="CDD" id="cd06259">
    <property type="entry name" value="YdcF-like"/>
    <property type="match status" value="1"/>
</dbReference>
<dbReference type="RefSeq" id="WP_167702951.1">
    <property type="nucleotide sequence ID" value="NZ_CP118168.1"/>
</dbReference>
<evidence type="ECO:0000313" key="3">
    <source>
        <dbReference type="Proteomes" id="UP000752013"/>
    </source>
</evidence>
<dbReference type="InterPro" id="IPR014729">
    <property type="entry name" value="Rossmann-like_a/b/a_fold"/>
</dbReference>
<dbReference type="InterPro" id="IPR051599">
    <property type="entry name" value="Cell_Envelope_Assoc"/>
</dbReference>
<comment type="caution">
    <text evidence="2">The sequence shown here is derived from an EMBL/GenBank/DDBJ whole genome shotgun (WGS) entry which is preliminary data.</text>
</comment>
<accession>A0A968GAU9</accession>
<dbReference type="Pfam" id="PF02698">
    <property type="entry name" value="DUF218"/>
    <property type="match status" value="1"/>
</dbReference>
<protein>
    <submittedName>
        <fullName evidence="2">YdcF family protein</fullName>
    </submittedName>
</protein>
<dbReference type="Proteomes" id="UP000752013">
    <property type="component" value="Unassembled WGS sequence"/>
</dbReference>
<keyword evidence="3" id="KW-1185">Reference proteome</keyword>
<dbReference type="PANTHER" id="PTHR30336:SF4">
    <property type="entry name" value="ENVELOPE BIOGENESIS FACTOR ELYC"/>
    <property type="match status" value="1"/>
</dbReference>
<evidence type="ECO:0000259" key="1">
    <source>
        <dbReference type="Pfam" id="PF02698"/>
    </source>
</evidence>
<sequence length="199" mass="22644">MTISRIRSYVVSSDVILVLGCAAPNGVVSGMLQERLDEALKMFNEGYAPYILVSGGVGVGQALSEATVMQHYLIAKGVPRDRIFVENRSIRTWENLAFSKQIIDHYHLKKVLIVTSSFHLARAVSTARSLGYEYIYFSGSSSQQSYKFRSIMQYTREALGIIFYYIASMYLNNNQEFRIRSKDIPFIPQQVIRNNVTFD</sequence>
<dbReference type="GO" id="GO:0043164">
    <property type="term" value="P:Gram-negative-bacterium-type cell wall biogenesis"/>
    <property type="evidence" value="ECO:0007669"/>
    <property type="project" value="TreeGrafter"/>
</dbReference>
<dbReference type="Gene3D" id="3.40.50.620">
    <property type="entry name" value="HUPs"/>
    <property type="match status" value="1"/>
</dbReference>
<dbReference type="EMBL" id="JAATLK010000001">
    <property type="protein sequence ID" value="NIZ46490.1"/>
    <property type="molecule type" value="Genomic_DNA"/>
</dbReference>
<dbReference type="GO" id="GO:0000270">
    <property type="term" value="P:peptidoglycan metabolic process"/>
    <property type="evidence" value="ECO:0007669"/>
    <property type="project" value="TreeGrafter"/>
</dbReference>
<dbReference type="PANTHER" id="PTHR30336">
    <property type="entry name" value="INNER MEMBRANE PROTEIN, PROBABLE PERMEASE"/>
    <property type="match status" value="1"/>
</dbReference>
<dbReference type="InterPro" id="IPR003848">
    <property type="entry name" value="DUF218"/>
</dbReference>
<dbReference type="AlphaFoldDB" id="A0A968GAU9"/>
<feature type="domain" description="DUF218" evidence="1">
    <location>
        <begin position="14"/>
        <end position="158"/>
    </location>
</feature>
<organism evidence="2 3">
    <name type="scientific">Entomospira nematocerorum</name>
    <dbReference type="NCBI Taxonomy" id="2719987"/>
    <lineage>
        <taxon>Bacteria</taxon>
        <taxon>Pseudomonadati</taxon>
        <taxon>Spirochaetota</taxon>
        <taxon>Spirochaetia</taxon>
        <taxon>Spirochaetales</taxon>
        <taxon>Spirochaetaceae</taxon>
        <taxon>Entomospira</taxon>
    </lineage>
</organism>